<keyword evidence="1" id="KW-0812">Transmembrane</keyword>
<feature type="transmembrane region" description="Helical" evidence="1">
    <location>
        <begin position="38"/>
        <end position="56"/>
    </location>
</feature>
<reference evidence="3" key="1">
    <citation type="submission" date="2016-10" db="EMBL/GenBank/DDBJ databases">
        <authorList>
            <person name="Varghese N."/>
            <person name="Submissions S."/>
        </authorList>
    </citation>
    <scope>NUCLEOTIDE SEQUENCE [LARGE SCALE GENOMIC DNA]</scope>
    <source>
        <strain evidence="3">DSM 26348</strain>
    </source>
</reference>
<dbReference type="Proteomes" id="UP000199518">
    <property type="component" value="Unassembled WGS sequence"/>
</dbReference>
<dbReference type="STRING" id="1576369.SAMN05421753_117102"/>
<protein>
    <submittedName>
        <fullName evidence="2">Uncharacterized protein</fullName>
    </submittedName>
</protein>
<keyword evidence="3" id="KW-1185">Reference proteome</keyword>
<dbReference type="AlphaFoldDB" id="A0A1I3Q1M0"/>
<organism evidence="2 3">
    <name type="scientific">Planctomicrobium piriforme</name>
    <dbReference type="NCBI Taxonomy" id="1576369"/>
    <lineage>
        <taxon>Bacteria</taxon>
        <taxon>Pseudomonadati</taxon>
        <taxon>Planctomycetota</taxon>
        <taxon>Planctomycetia</taxon>
        <taxon>Planctomycetales</taxon>
        <taxon>Planctomycetaceae</taxon>
        <taxon>Planctomicrobium</taxon>
    </lineage>
</organism>
<evidence type="ECO:0000313" key="2">
    <source>
        <dbReference type="EMBL" id="SFJ27351.1"/>
    </source>
</evidence>
<accession>A0A1I3Q1M0</accession>
<dbReference type="RefSeq" id="WP_092054546.1">
    <property type="nucleotide sequence ID" value="NZ_FOQD01000017.1"/>
</dbReference>
<gene>
    <name evidence="2" type="ORF">SAMN05421753_117102</name>
</gene>
<name>A0A1I3Q1M0_9PLAN</name>
<keyword evidence="1" id="KW-0472">Membrane</keyword>
<sequence length="70" mass="7971">MKSLSAALIVFAGVGLFWIGYAEHPDWEHVALYKDQGKLARYFACMMIVIALLGWWRTLGNDRSSHSNEK</sequence>
<proteinExistence type="predicted"/>
<evidence type="ECO:0000313" key="3">
    <source>
        <dbReference type="Proteomes" id="UP000199518"/>
    </source>
</evidence>
<dbReference type="OrthoDB" id="3813329at2"/>
<keyword evidence="1" id="KW-1133">Transmembrane helix</keyword>
<dbReference type="EMBL" id="FOQD01000017">
    <property type="protein sequence ID" value="SFJ27351.1"/>
    <property type="molecule type" value="Genomic_DNA"/>
</dbReference>
<evidence type="ECO:0000256" key="1">
    <source>
        <dbReference type="SAM" id="Phobius"/>
    </source>
</evidence>